<sequence>MRYYKQIILSLIVLSCAFITGNAQEELLFRHLTRNEGLLHDNVTCIVQDSLGYMWFGSHRGLNRYDGYSIDSYKYENGIINSVYYNRVYSIQIVGRYIWLATEAGLACFDIRTKQFVSYRTEAQPDPAFYSKVRVLKQGIGNQLWLISDNQIRLVKIESSGKDNGEPVISARKIGDTYNYISDELNPKVATDSLGNAWISGKRYLSAYKVDAEGELKFSGNINNNIGSGVRDICYDNGDLWIIYQEHLAKYKIENDGSYTLVKQVMFHTPGGVLSLCVDPEYVWIGANEGLFQVWKSNESTSVMEHKHSPSNPYSVGSDINNIFLDRDNNLWVSAWTAGVSYANTRARFFKTVRYSPFRTSDTSIGSEFISSVHYSKDGHVYMGSKFGGLSSFDIRTKEVIWDYCHLPQLFPSITSIQSDSRNIYAAVRDNIVIINKKTREVTHSLRTINGGYIFWLDFDKFNRLWVTTYAGLECFEESNGLWKNTMTYTSRTPAPCNLSTDLLHNIYSDTTKNELIITSAMGINRVIFDNEGKVVRIVKYLARENDENSLSSNYIWPIDKGSDSTYWIGTMGNGLNKVTLIDRPNGIYDYSAKSYGIEAGATSNDIESIEVDKFGRVWCGGFNLNYFDDGIKRFNVFDTNDGLQSYVFGTSSSAKDDEGNLYFGGAHGLNYFTPIAETPHNTSYRVYFTGCHINGKPVDSDIEFSNSLELKYPDNNFSVNFTSLSYSNQHHIRYRYKLEGYDNEWRYIEAGKEPAVAYQKIPFGSHTLLVEAGDWQTWSNEQYALQIYSQPPFWMTWWAYTLYILAILGLFYVGFRYFIKWTQMKNTISMQKEQERQKEEMMQMKMRFFTDVSHEFRTPLTLISHAINEIAEDEDICTNKYVNIIKHNTGKLSNMVNELLDFHRVEVKSAQLRTTYTSIPEYVSDIYEEFKGWAEASDIHVNLQIDNPEIGMWIDPEHFGKILSNILSNSIRYSHAGSEINIQVAKGYVNDIVPRYKDSFWNTKDMIPGEQAIIRVSDTGIGMEKAVLPTIFKRFHQVQNNTGKQHTGSGIGLSLVKSLIELHHGGIIISSKPDAGTEVIIALPISDTYLAKEEKIEESTFVLKDYLSNYAVEYEPLEIEETTAIYMEGKPTILLVDDNHEILMILREYFVKDYNIIMAIDGQEALDKCNRSLPDIIISDVMMPRMNGIELCATLKKNLQTCFIPIILLTAKSQVEDQIEGIEMGADAYIPKPFNPRLLKANVRNLLNKSHQMRNLPTANNVRQEIQDKKQREVFDKLVELVNANLTDQQFSVDHLCLELGMNRTKLYSFIKSTTGMSLGNYIRKIRLDKAAELLRTTDMSISEVGYAVGIESPSYFTRTFKEQFGSSPSEFIKH</sequence>
<dbReference type="RefSeq" id="WP_082425880.1">
    <property type="nucleotide sequence ID" value="NZ_CZAI01000006.1"/>
</dbReference>
<evidence type="ECO:0000256" key="8">
    <source>
        <dbReference type="SAM" id="Phobius"/>
    </source>
</evidence>
<evidence type="ECO:0000259" key="9">
    <source>
        <dbReference type="PROSITE" id="PS01124"/>
    </source>
</evidence>
<dbReference type="Proteomes" id="UP000095725">
    <property type="component" value="Unassembled WGS sequence"/>
</dbReference>
<dbReference type="InterPro" id="IPR011006">
    <property type="entry name" value="CheY-like_superfamily"/>
</dbReference>
<evidence type="ECO:0000256" key="6">
    <source>
        <dbReference type="ARBA" id="ARBA00023163"/>
    </source>
</evidence>
<dbReference type="SUPFAM" id="SSF55874">
    <property type="entry name" value="ATPase domain of HSP90 chaperone/DNA topoisomerase II/histidine kinase"/>
    <property type="match status" value="1"/>
</dbReference>
<keyword evidence="6" id="KW-0804">Transcription</keyword>
<keyword evidence="8" id="KW-0472">Membrane</keyword>
<dbReference type="Pfam" id="PF07494">
    <property type="entry name" value="Reg_prop"/>
    <property type="match status" value="1"/>
</dbReference>
<dbReference type="Pfam" id="PF07495">
    <property type="entry name" value="Y_Y_Y"/>
    <property type="match status" value="1"/>
</dbReference>
<dbReference type="SUPFAM" id="SSF47384">
    <property type="entry name" value="Homodimeric domain of signal transducing histidine kinase"/>
    <property type="match status" value="1"/>
</dbReference>
<accession>A0A174NN82</accession>
<dbReference type="Gene3D" id="3.40.50.2300">
    <property type="match status" value="1"/>
</dbReference>
<keyword evidence="3 7" id="KW-0597">Phosphoprotein</keyword>
<feature type="modified residue" description="4-aspartylphosphate" evidence="7">
    <location>
        <position position="1181"/>
    </location>
</feature>
<dbReference type="SUPFAM" id="SSF63829">
    <property type="entry name" value="Calcium-dependent phosphotriesterase"/>
    <property type="match status" value="1"/>
</dbReference>
<keyword evidence="12" id="KW-0808">Transferase</keyword>
<dbReference type="Gene3D" id="3.30.565.10">
    <property type="entry name" value="Histidine kinase-like ATPase, C-terminal domain"/>
    <property type="match status" value="1"/>
</dbReference>
<dbReference type="CDD" id="cd17574">
    <property type="entry name" value="REC_OmpR"/>
    <property type="match status" value="1"/>
</dbReference>
<dbReference type="PROSITE" id="PS00041">
    <property type="entry name" value="HTH_ARAC_FAMILY_1"/>
    <property type="match status" value="1"/>
</dbReference>
<name>A0A174NN82_9BACE</name>
<gene>
    <name evidence="12" type="primary">evgS_3</name>
    <name evidence="13" type="synonym">evgS_10</name>
    <name evidence="13" type="ORF">ERS852494_02707</name>
    <name evidence="12" type="ORF">ERS852558_00319</name>
</gene>
<dbReference type="PROSITE" id="PS51257">
    <property type="entry name" value="PROKAR_LIPOPROTEIN"/>
    <property type="match status" value="1"/>
</dbReference>
<dbReference type="Gene3D" id="1.10.10.60">
    <property type="entry name" value="Homeodomain-like"/>
    <property type="match status" value="1"/>
</dbReference>
<dbReference type="InterPro" id="IPR036890">
    <property type="entry name" value="HATPase_C_sf"/>
</dbReference>
<evidence type="ECO:0000313" key="14">
    <source>
        <dbReference type="Proteomes" id="UP000095657"/>
    </source>
</evidence>
<dbReference type="EMBL" id="CZBL01000001">
    <property type="protein sequence ID" value="CUP48128.1"/>
    <property type="molecule type" value="Genomic_DNA"/>
</dbReference>
<dbReference type="EC" id="2.7.13.3" evidence="2"/>
<dbReference type="PROSITE" id="PS01124">
    <property type="entry name" value="HTH_ARAC_FAMILY_2"/>
    <property type="match status" value="1"/>
</dbReference>
<feature type="domain" description="Histidine kinase" evidence="10">
    <location>
        <begin position="852"/>
        <end position="1088"/>
    </location>
</feature>
<dbReference type="InterPro" id="IPR004358">
    <property type="entry name" value="Sig_transdc_His_kin-like_C"/>
</dbReference>
<evidence type="ECO:0000256" key="1">
    <source>
        <dbReference type="ARBA" id="ARBA00000085"/>
    </source>
</evidence>
<evidence type="ECO:0000256" key="7">
    <source>
        <dbReference type="PROSITE-ProRule" id="PRU00169"/>
    </source>
</evidence>
<dbReference type="SUPFAM" id="SSF46689">
    <property type="entry name" value="Homeodomain-like"/>
    <property type="match status" value="1"/>
</dbReference>
<feature type="transmembrane region" description="Helical" evidence="8">
    <location>
        <begin position="798"/>
        <end position="820"/>
    </location>
</feature>
<dbReference type="SMART" id="SM00448">
    <property type="entry name" value="REC"/>
    <property type="match status" value="1"/>
</dbReference>
<dbReference type="InterPro" id="IPR009057">
    <property type="entry name" value="Homeodomain-like_sf"/>
</dbReference>
<dbReference type="Pfam" id="PF00072">
    <property type="entry name" value="Response_reg"/>
    <property type="match status" value="1"/>
</dbReference>
<dbReference type="InterPro" id="IPR001789">
    <property type="entry name" value="Sig_transdc_resp-reg_receiver"/>
</dbReference>
<dbReference type="Gene3D" id="2.130.10.10">
    <property type="entry name" value="YVTN repeat-like/Quinoprotein amine dehydrogenase"/>
    <property type="match status" value="3"/>
</dbReference>
<proteinExistence type="predicted"/>
<dbReference type="EMBL" id="CZAI01000006">
    <property type="protein sequence ID" value="CUP63865.1"/>
    <property type="molecule type" value="Genomic_DNA"/>
</dbReference>
<dbReference type="GO" id="GO:0043565">
    <property type="term" value="F:sequence-specific DNA binding"/>
    <property type="evidence" value="ECO:0007669"/>
    <property type="project" value="InterPro"/>
</dbReference>
<evidence type="ECO:0000313" key="15">
    <source>
        <dbReference type="Proteomes" id="UP000095725"/>
    </source>
</evidence>
<evidence type="ECO:0000256" key="3">
    <source>
        <dbReference type="ARBA" id="ARBA00022553"/>
    </source>
</evidence>
<dbReference type="SMART" id="SM00388">
    <property type="entry name" value="HisKA"/>
    <property type="match status" value="1"/>
</dbReference>
<protein>
    <recommendedName>
        <fullName evidence="2">histidine kinase</fullName>
        <ecNumber evidence="2">2.7.13.3</ecNumber>
    </recommendedName>
</protein>
<dbReference type="SUPFAM" id="SSF52172">
    <property type="entry name" value="CheY-like"/>
    <property type="match status" value="1"/>
</dbReference>
<dbReference type="PROSITE" id="PS50109">
    <property type="entry name" value="HIS_KIN"/>
    <property type="match status" value="1"/>
</dbReference>
<dbReference type="Pfam" id="PF02518">
    <property type="entry name" value="HATPase_c"/>
    <property type="match status" value="1"/>
</dbReference>
<evidence type="ECO:0000256" key="2">
    <source>
        <dbReference type="ARBA" id="ARBA00012438"/>
    </source>
</evidence>
<dbReference type="Proteomes" id="UP000095657">
    <property type="component" value="Unassembled WGS sequence"/>
</dbReference>
<dbReference type="InterPro" id="IPR018060">
    <property type="entry name" value="HTH_AraC"/>
</dbReference>
<dbReference type="InterPro" id="IPR003661">
    <property type="entry name" value="HisK_dim/P_dom"/>
</dbReference>
<keyword evidence="5" id="KW-0238">DNA-binding</keyword>
<dbReference type="CDD" id="cd00082">
    <property type="entry name" value="HisKA"/>
    <property type="match status" value="1"/>
</dbReference>
<keyword evidence="8" id="KW-0812">Transmembrane</keyword>
<dbReference type="SMART" id="SM00342">
    <property type="entry name" value="HTH_ARAC"/>
    <property type="match status" value="1"/>
</dbReference>
<dbReference type="SUPFAM" id="SSF50998">
    <property type="entry name" value="Quinoprotein alcohol dehydrogenase-like"/>
    <property type="match status" value="1"/>
</dbReference>
<feature type="domain" description="Response regulatory" evidence="11">
    <location>
        <begin position="1133"/>
        <end position="1248"/>
    </location>
</feature>
<evidence type="ECO:0000256" key="4">
    <source>
        <dbReference type="ARBA" id="ARBA00023015"/>
    </source>
</evidence>
<dbReference type="InterPro" id="IPR013783">
    <property type="entry name" value="Ig-like_fold"/>
</dbReference>
<evidence type="ECO:0000313" key="12">
    <source>
        <dbReference type="EMBL" id="CUP48128.1"/>
    </source>
</evidence>
<dbReference type="PANTHER" id="PTHR43547">
    <property type="entry name" value="TWO-COMPONENT HISTIDINE KINASE"/>
    <property type="match status" value="1"/>
</dbReference>
<organism evidence="12 15">
    <name type="scientific">Bacteroides caccae</name>
    <dbReference type="NCBI Taxonomy" id="47678"/>
    <lineage>
        <taxon>Bacteria</taxon>
        <taxon>Pseudomonadati</taxon>
        <taxon>Bacteroidota</taxon>
        <taxon>Bacteroidia</taxon>
        <taxon>Bacteroidales</taxon>
        <taxon>Bacteroidaceae</taxon>
        <taxon>Bacteroides</taxon>
    </lineage>
</organism>
<dbReference type="InterPro" id="IPR036097">
    <property type="entry name" value="HisK_dim/P_sf"/>
</dbReference>
<dbReference type="SMART" id="SM00387">
    <property type="entry name" value="HATPase_c"/>
    <property type="match status" value="1"/>
</dbReference>
<reference evidence="14 15" key="1">
    <citation type="submission" date="2015-09" db="EMBL/GenBank/DDBJ databases">
        <authorList>
            <consortium name="Pathogen Informatics"/>
        </authorList>
    </citation>
    <scope>NUCLEOTIDE SEQUENCE [LARGE SCALE GENOMIC DNA]</scope>
    <source>
        <strain evidence="13 14">2789STDY5834880</strain>
        <strain evidence="12 15">2789STDY5834946</strain>
    </source>
</reference>
<dbReference type="STRING" id="47678.ERS852494_02707"/>
<feature type="domain" description="HTH araC/xylS-type" evidence="9">
    <location>
        <begin position="1277"/>
        <end position="1376"/>
    </location>
</feature>
<dbReference type="InterPro" id="IPR011123">
    <property type="entry name" value="Y_Y_Y"/>
</dbReference>
<dbReference type="Gene3D" id="2.60.40.10">
    <property type="entry name" value="Immunoglobulins"/>
    <property type="match status" value="1"/>
</dbReference>
<dbReference type="PROSITE" id="PS50110">
    <property type="entry name" value="RESPONSE_REGULATORY"/>
    <property type="match status" value="1"/>
</dbReference>
<keyword evidence="4" id="KW-0805">Transcription regulation</keyword>
<dbReference type="GO" id="GO:0000155">
    <property type="term" value="F:phosphorelay sensor kinase activity"/>
    <property type="evidence" value="ECO:0007669"/>
    <property type="project" value="InterPro"/>
</dbReference>
<evidence type="ECO:0000256" key="5">
    <source>
        <dbReference type="ARBA" id="ARBA00023125"/>
    </source>
</evidence>
<dbReference type="GO" id="GO:0003700">
    <property type="term" value="F:DNA-binding transcription factor activity"/>
    <property type="evidence" value="ECO:0007669"/>
    <property type="project" value="InterPro"/>
</dbReference>
<evidence type="ECO:0000313" key="13">
    <source>
        <dbReference type="EMBL" id="CUP63865.1"/>
    </source>
</evidence>
<dbReference type="InterPro" id="IPR003594">
    <property type="entry name" value="HATPase_dom"/>
</dbReference>
<dbReference type="PANTHER" id="PTHR43547:SF2">
    <property type="entry name" value="HYBRID SIGNAL TRANSDUCTION HISTIDINE KINASE C"/>
    <property type="match status" value="1"/>
</dbReference>
<dbReference type="InterPro" id="IPR011047">
    <property type="entry name" value="Quinoprotein_ADH-like_sf"/>
</dbReference>
<dbReference type="Gene3D" id="1.10.287.130">
    <property type="match status" value="1"/>
</dbReference>
<dbReference type="Pfam" id="PF12833">
    <property type="entry name" value="HTH_18"/>
    <property type="match status" value="1"/>
</dbReference>
<evidence type="ECO:0000259" key="11">
    <source>
        <dbReference type="PROSITE" id="PS50110"/>
    </source>
</evidence>
<keyword evidence="12" id="KW-0418">Kinase</keyword>
<dbReference type="PRINTS" id="PR00344">
    <property type="entry name" value="BCTRLSENSOR"/>
</dbReference>
<dbReference type="InterPro" id="IPR018062">
    <property type="entry name" value="HTH_AraC-typ_CS"/>
</dbReference>
<comment type="catalytic activity">
    <reaction evidence="1">
        <text>ATP + protein L-histidine = ADP + protein N-phospho-L-histidine.</text>
        <dbReference type="EC" id="2.7.13.3"/>
    </reaction>
</comment>
<evidence type="ECO:0000259" key="10">
    <source>
        <dbReference type="PROSITE" id="PS50109"/>
    </source>
</evidence>
<dbReference type="InterPro" id="IPR011110">
    <property type="entry name" value="Reg_prop"/>
</dbReference>
<keyword evidence="8" id="KW-1133">Transmembrane helix</keyword>
<dbReference type="InterPro" id="IPR015943">
    <property type="entry name" value="WD40/YVTN_repeat-like_dom_sf"/>
</dbReference>
<dbReference type="InterPro" id="IPR005467">
    <property type="entry name" value="His_kinase_dom"/>
</dbReference>
<dbReference type="Pfam" id="PF00512">
    <property type="entry name" value="HisKA"/>
    <property type="match status" value="1"/>
</dbReference>